<feature type="domain" description="2EXR" evidence="1">
    <location>
        <begin position="22"/>
        <end position="81"/>
    </location>
</feature>
<reference evidence="2" key="1">
    <citation type="journal article" date="2020" name="Stud. Mycol.">
        <title>101 Dothideomycetes genomes: a test case for predicting lifestyles and emergence of pathogens.</title>
        <authorList>
            <person name="Haridas S."/>
            <person name="Albert R."/>
            <person name="Binder M."/>
            <person name="Bloem J."/>
            <person name="Labutti K."/>
            <person name="Salamov A."/>
            <person name="Andreopoulos B."/>
            <person name="Baker S."/>
            <person name="Barry K."/>
            <person name="Bills G."/>
            <person name="Bluhm B."/>
            <person name="Cannon C."/>
            <person name="Castanera R."/>
            <person name="Culley D."/>
            <person name="Daum C."/>
            <person name="Ezra D."/>
            <person name="Gonzalez J."/>
            <person name="Henrissat B."/>
            <person name="Kuo A."/>
            <person name="Liang C."/>
            <person name="Lipzen A."/>
            <person name="Lutzoni F."/>
            <person name="Magnuson J."/>
            <person name="Mondo S."/>
            <person name="Nolan M."/>
            <person name="Ohm R."/>
            <person name="Pangilinan J."/>
            <person name="Park H.-J."/>
            <person name="Ramirez L."/>
            <person name="Alfaro M."/>
            <person name="Sun H."/>
            <person name="Tritt A."/>
            <person name="Yoshinaga Y."/>
            <person name="Zwiers L.-H."/>
            <person name="Turgeon B."/>
            <person name="Goodwin S."/>
            <person name="Spatafora J."/>
            <person name="Crous P."/>
            <person name="Grigoriev I."/>
        </authorList>
    </citation>
    <scope>NUCLEOTIDE SEQUENCE</scope>
    <source>
        <strain evidence="2">CBS 627.86</strain>
    </source>
</reference>
<accession>A0A6A5ZLS1</accession>
<organism evidence="2 3">
    <name type="scientific">Lophiotrema nucula</name>
    <dbReference type="NCBI Taxonomy" id="690887"/>
    <lineage>
        <taxon>Eukaryota</taxon>
        <taxon>Fungi</taxon>
        <taxon>Dikarya</taxon>
        <taxon>Ascomycota</taxon>
        <taxon>Pezizomycotina</taxon>
        <taxon>Dothideomycetes</taxon>
        <taxon>Pleosporomycetidae</taxon>
        <taxon>Pleosporales</taxon>
        <taxon>Lophiotremataceae</taxon>
        <taxon>Lophiotrema</taxon>
    </lineage>
</organism>
<sequence length="298" mass="34096">MQSQQLKRRDQTSATLRTDLLELPAEIRNQIWEHAASDDVVRIVHIDTHTPPGVEPGAYGINGLLQACKQTRKECMPLRTKHHIIRPNDLKLYLETFYPSENKSEAEIAAYAGELIIDIGAVDRNENDVKLDMFLLARFNSEAAGFKLRFLSSADDDMFNGPEANDLNTIFEGLLHPPTPHLRSPVIASNPPPNANSLDLYNSMKLVVPPPVTTPPEQRPHIAGIRVPLFLFRYRRRVQLHLTVDRVRWKQYAEHRYGKESNMGLLLGPMAFVLQREIDGEMRERYAAFVWTLKLHYV</sequence>
<gene>
    <name evidence="2" type="ORF">BDV96DRAFT_676698</name>
</gene>
<dbReference type="Pfam" id="PF20150">
    <property type="entry name" value="2EXR"/>
    <property type="match status" value="1"/>
</dbReference>
<name>A0A6A5ZLS1_9PLEO</name>
<evidence type="ECO:0000313" key="2">
    <source>
        <dbReference type="EMBL" id="KAF2119787.1"/>
    </source>
</evidence>
<proteinExistence type="predicted"/>
<dbReference type="EMBL" id="ML977315">
    <property type="protein sequence ID" value="KAF2119787.1"/>
    <property type="molecule type" value="Genomic_DNA"/>
</dbReference>
<dbReference type="InterPro" id="IPR045518">
    <property type="entry name" value="2EXR"/>
</dbReference>
<evidence type="ECO:0000259" key="1">
    <source>
        <dbReference type="Pfam" id="PF20150"/>
    </source>
</evidence>
<dbReference type="AlphaFoldDB" id="A0A6A5ZLS1"/>
<evidence type="ECO:0000313" key="3">
    <source>
        <dbReference type="Proteomes" id="UP000799770"/>
    </source>
</evidence>
<protein>
    <recommendedName>
        <fullName evidence="1">2EXR domain-containing protein</fullName>
    </recommendedName>
</protein>
<dbReference type="Proteomes" id="UP000799770">
    <property type="component" value="Unassembled WGS sequence"/>
</dbReference>
<keyword evidence="3" id="KW-1185">Reference proteome</keyword>